<comment type="subunit">
    <text evidence="7">Part of the 30S ribosomal subunit. Contacts proteins S4 and S8.</text>
</comment>
<reference evidence="10 11" key="1">
    <citation type="journal article" date="2016" name="Nat. Commun.">
        <title>Thousands of microbial genomes shed light on interconnected biogeochemical processes in an aquifer system.</title>
        <authorList>
            <person name="Anantharaman K."/>
            <person name="Brown C.T."/>
            <person name="Hug L.A."/>
            <person name="Sharon I."/>
            <person name="Castelle C.J."/>
            <person name="Probst A.J."/>
            <person name="Thomas B.C."/>
            <person name="Singh A."/>
            <person name="Wilkins M.J."/>
            <person name="Karaoz U."/>
            <person name="Brodie E.L."/>
            <person name="Williams K.H."/>
            <person name="Hubbard S.S."/>
            <person name="Banfield J.F."/>
        </authorList>
    </citation>
    <scope>NUCLEOTIDE SEQUENCE [LARGE SCALE GENOMIC DNA]</scope>
</reference>
<dbReference type="Pfam" id="PF00333">
    <property type="entry name" value="Ribosomal_S5"/>
    <property type="match status" value="1"/>
</dbReference>
<feature type="domain" description="S5 DRBM" evidence="9">
    <location>
        <begin position="18"/>
        <end position="81"/>
    </location>
</feature>
<dbReference type="GO" id="GO:0019843">
    <property type="term" value="F:rRNA binding"/>
    <property type="evidence" value="ECO:0007669"/>
    <property type="project" value="UniProtKB-UniRule"/>
</dbReference>
<evidence type="ECO:0000256" key="6">
    <source>
        <dbReference type="ARBA" id="ARBA00035255"/>
    </source>
</evidence>
<dbReference type="PANTHER" id="PTHR48277">
    <property type="entry name" value="MITOCHONDRIAL RIBOSOMAL PROTEIN S5"/>
    <property type="match status" value="1"/>
</dbReference>
<dbReference type="Proteomes" id="UP000176233">
    <property type="component" value="Unassembled WGS sequence"/>
</dbReference>
<dbReference type="GO" id="GO:0015935">
    <property type="term" value="C:small ribosomal subunit"/>
    <property type="evidence" value="ECO:0007669"/>
    <property type="project" value="InterPro"/>
</dbReference>
<dbReference type="Gene3D" id="3.30.160.20">
    <property type="match status" value="1"/>
</dbReference>
<comment type="function">
    <text evidence="7">With S4 and S12 plays an important role in translational accuracy.</text>
</comment>
<evidence type="ECO:0000256" key="8">
    <source>
        <dbReference type="RuleBase" id="RU003823"/>
    </source>
</evidence>
<evidence type="ECO:0000256" key="4">
    <source>
        <dbReference type="ARBA" id="ARBA00022980"/>
    </source>
</evidence>
<dbReference type="PROSITE" id="PS50881">
    <property type="entry name" value="S5_DSRBD"/>
    <property type="match status" value="1"/>
</dbReference>
<dbReference type="EMBL" id="MFEJ01000020">
    <property type="protein sequence ID" value="OGE80133.1"/>
    <property type="molecule type" value="Genomic_DNA"/>
</dbReference>
<dbReference type="AlphaFoldDB" id="A0A1F5NR80"/>
<dbReference type="InterPro" id="IPR000851">
    <property type="entry name" value="Ribosomal_uS5"/>
</dbReference>
<comment type="caution">
    <text evidence="10">The sequence shown here is derived from an EMBL/GenBank/DDBJ whole genome shotgun (WGS) entry which is preliminary data.</text>
</comment>
<keyword evidence="5 7" id="KW-0687">Ribonucleoprotein</keyword>
<keyword evidence="4 7" id="KW-0689">Ribosomal protein</keyword>
<gene>
    <name evidence="7" type="primary">rpsE</name>
    <name evidence="10" type="ORF">A2660_01650</name>
</gene>
<organism evidence="10 11">
    <name type="scientific">Candidatus Doudnabacteria bacterium RIFCSPHIGHO2_01_FULL_45_18</name>
    <dbReference type="NCBI Taxonomy" id="1817823"/>
    <lineage>
        <taxon>Bacteria</taxon>
        <taxon>Candidatus Doudnaibacteriota</taxon>
    </lineage>
</organism>
<sequence length="165" mass="18066">MARPRRSNRGAEFAKREFEQKIVEIKRVTRVVAGGKRMRFRALVVIGDKKGRVGVGLRKGTDVSEAVNKAVTAAKKTMRLVKLVNDTIPHETKFKFKSSVVFLKPAQPGTGVIAGGAIRSVLDLAGVKNVLSKMLGSSNKVNNVMATYLALSKMRSKEEVLESKK</sequence>
<evidence type="ECO:0000313" key="11">
    <source>
        <dbReference type="Proteomes" id="UP000176233"/>
    </source>
</evidence>
<evidence type="ECO:0000256" key="7">
    <source>
        <dbReference type="HAMAP-Rule" id="MF_01307"/>
    </source>
</evidence>
<dbReference type="FunFam" id="3.30.230.10:FF:000002">
    <property type="entry name" value="30S ribosomal protein S5"/>
    <property type="match status" value="1"/>
</dbReference>
<protein>
    <recommendedName>
        <fullName evidence="6 7">Small ribosomal subunit protein uS5</fullName>
    </recommendedName>
</protein>
<evidence type="ECO:0000256" key="3">
    <source>
        <dbReference type="ARBA" id="ARBA00022884"/>
    </source>
</evidence>
<dbReference type="InterPro" id="IPR005712">
    <property type="entry name" value="Ribosomal_uS5_bac-type"/>
</dbReference>
<dbReference type="InterPro" id="IPR014721">
    <property type="entry name" value="Ribsml_uS5_D2-typ_fold_subgr"/>
</dbReference>
<evidence type="ECO:0000256" key="1">
    <source>
        <dbReference type="ARBA" id="ARBA00008945"/>
    </source>
</evidence>
<dbReference type="InterPro" id="IPR018192">
    <property type="entry name" value="Ribosomal_uS5_N_CS"/>
</dbReference>
<dbReference type="InterPro" id="IPR005324">
    <property type="entry name" value="Ribosomal_uS5_C"/>
</dbReference>
<dbReference type="GO" id="GO:0005737">
    <property type="term" value="C:cytoplasm"/>
    <property type="evidence" value="ECO:0007669"/>
    <property type="project" value="UniProtKB-ARBA"/>
</dbReference>
<keyword evidence="2 7" id="KW-0699">rRNA-binding</keyword>
<comment type="domain">
    <text evidence="7">The N-terminal domain interacts with the head of the 30S subunit; the C-terminal domain interacts with the body and contacts protein S4. The interaction surface between S4 and S5 is involved in control of translational fidelity.</text>
</comment>
<dbReference type="PROSITE" id="PS00585">
    <property type="entry name" value="RIBOSOMAL_S5"/>
    <property type="match status" value="1"/>
</dbReference>
<dbReference type="PANTHER" id="PTHR48277:SF1">
    <property type="entry name" value="MITOCHONDRIAL RIBOSOMAL PROTEIN S5"/>
    <property type="match status" value="1"/>
</dbReference>
<comment type="function">
    <text evidence="7">Located at the back of the 30S subunit body where it stabilizes the conformation of the head with respect to the body.</text>
</comment>
<dbReference type="NCBIfam" id="TIGR01021">
    <property type="entry name" value="rpsE_bact"/>
    <property type="match status" value="1"/>
</dbReference>
<dbReference type="InterPro" id="IPR020568">
    <property type="entry name" value="Ribosomal_Su5_D2-typ_SF"/>
</dbReference>
<evidence type="ECO:0000256" key="2">
    <source>
        <dbReference type="ARBA" id="ARBA00022730"/>
    </source>
</evidence>
<evidence type="ECO:0000259" key="9">
    <source>
        <dbReference type="PROSITE" id="PS50881"/>
    </source>
</evidence>
<dbReference type="HAMAP" id="MF_01307_B">
    <property type="entry name" value="Ribosomal_uS5_B"/>
    <property type="match status" value="1"/>
</dbReference>
<dbReference type="SUPFAM" id="SSF54211">
    <property type="entry name" value="Ribosomal protein S5 domain 2-like"/>
    <property type="match status" value="1"/>
</dbReference>
<dbReference type="Pfam" id="PF03719">
    <property type="entry name" value="Ribosomal_S5_C"/>
    <property type="match status" value="1"/>
</dbReference>
<dbReference type="GO" id="GO:0006412">
    <property type="term" value="P:translation"/>
    <property type="evidence" value="ECO:0007669"/>
    <property type="project" value="UniProtKB-UniRule"/>
</dbReference>
<accession>A0A1F5NR80</accession>
<dbReference type="InterPro" id="IPR013810">
    <property type="entry name" value="Ribosomal_uS5_N"/>
</dbReference>
<dbReference type="Gene3D" id="3.30.230.10">
    <property type="match status" value="1"/>
</dbReference>
<comment type="similarity">
    <text evidence="1 7 8">Belongs to the universal ribosomal protein uS5 family.</text>
</comment>
<dbReference type="GO" id="GO:0003735">
    <property type="term" value="F:structural constituent of ribosome"/>
    <property type="evidence" value="ECO:0007669"/>
    <property type="project" value="UniProtKB-UniRule"/>
</dbReference>
<evidence type="ECO:0000313" key="10">
    <source>
        <dbReference type="EMBL" id="OGE80133.1"/>
    </source>
</evidence>
<proteinExistence type="inferred from homology"/>
<keyword evidence="3 7" id="KW-0694">RNA-binding</keyword>
<name>A0A1F5NR80_9BACT</name>
<evidence type="ECO:0000256" key="5">
    <source>
        <dbReference type="ARBA" id="ARBA00023274"/>
    </source>
</evidence>
<dbReference type="SUPFAM" id="SSF54768">
    <property type="entry name" value="dsRNA-binding domain-like"/>
    <property type="match status" value="1"/>
</dbReference>